<dbReference type="PANTHER" id="PTHR42879">
    <property type="entry name" value="3-OXOACYL-(ACYL-CARRIER-PROTEIN) REDUCTASE"/>
    <property type="match status" value="1"/>
</dbReference>
<proteinExistence type="inferred from homology"/>
<accession>A0A5K7YXI7</accession>
<name>A0A5K7YXI7_9BACT</name>
<dbReference type="InterPro" id="IPR036291">
    <property type="entry name" value="NAD(P)-bd_dom_sf"/>
</dbReference>
<dbReference type="CDD" id="cd05233">
    <property type="entry name" value="SDR_c"/>
    <property type="match status" value="1"/>
</dbReference>
<evidence type="ECO:0000256" key="1">
    <source>
        <dbReference type="ARBA" id="ARBA00006484"/>
    </source>
</evidence>
<dbReference type="Proteomes" id="UP000427769">
    <property type="component" value="Chromosome"/>
</dbReference>
<evidence type="ECO:0000313" key="2">
    <source>
        <dbReference type="EMBL" id="BBO74492.1"/>
    </source>
</evidence>
<dbReference type="SUPFAM" id="SSF51735">
    <property type="entry name" value="NAD(P)-binding Rossmann-fold domains"/>
    <property type="match status" value="1"/>
</dbReference>
<dbReference type="PRINTS" id="PR00081">
    <property type="entry name" value="GDHRDH"/>
</dbReference>
<dbReference type="InterPro" id="IPR050259">
    <property type="entry name" value="SDR"/>
</dbReference>
<comment type="similarity">
    <text evidence="1">Belongs to the short-chain dehydrogenases/reductases (SDR) family.</text>
</comment>
<evidence type="ECO:0008006" key="4">
    <source>
        <dbReference type="Google" id="ProtNLM"/>
    </source>
</evidence>
<dbReference type="InterPro" id="IPR002347">
    <property type="entry name" value="SDR_fam"/>
</dbReference>
<dbReference type="OrthoDB" id="5499704at2"/>
<organism evidence="2 3">
    <name type="scientific">Desulfosarcina widdelii</name>
    <dbReference type="NCBI Taxonomy" id="947919"/>
    <lineage>
        <taxon>Bacteria</taxon>
        <taxon>Pseudomonadati</taxon>
        <taxon>Thermodesulfobacteriota</taxon>
        <taxon>Desulfobacteria</taxon>
        <taxon>Desulfobacterales</taxon>
        <taxon>Desulfosarcinaceae</taxon>
        <taxon>Desulfosarcina</taxon>
    </lineage>
</organism>
<dbReference type="EMBL" id="AP021875">
    <property type="protein sequence ID" value="BBO74492.1"/>
    <property type="molecule type" value="Genomic_DNA"/>
</dbReference>
<dbReference type="Gene3D" id="3.40.50.720">
    <property type="entry name" value="NAD(P)-binding Rossmann-like Domain"/>
    <property type="match status" value="1"/>
</dbReference>
<dbReference type="Pfam" id="PF00106">
    <property type="entry name" value="adh_short"/>
    <property type="match status" value="1"/>
</dbReference>
<sequence>MMVAQKYGCIANVSSSARKKGFFYASAYCVSKHALIGLTRAVNFDHAKSGFTVNSICLGPVRTEKLLTRLKIGAEKESKTIKY</sequence>
<reference evidence="2 3" key="1">
    <citation type="submission" date="2019-11" db="EMBL/GenBank/DDBJ databases">
        <title>Comparative genomics of hydrocarbon-degrading Desulfosarcina strains.</title>
        <authorList>
            <person name="Watanabe M."/>
            <person name="Kojima H."/>
            <person name="Fukui M."/>
        </authorList>
    </citation>
    <scope>NUCLEOTIDE SEQUENCE [LARGE SCALE GENOMIC DNA]</scope>
    <source>
        <strain evidence="2 3">PP31</strain>
    </source>
</reference>
<dbReference type="PANTHER" id="PTHR42879:SF2">
    <property type="entry name" value="3-OXOACYL-[ACYL-CARRIER-PROTEIN] REDUCTASE FABG"/>
    <property type="match status" value="1"/>
</dbReference>
<protein>
    <recommendedName>
        <fullName evidence="4">SDR family oxidoreductase</fullName>
    </recommendedName>
</protein>
<dbReference type="KEGG" id="dwd:DSCW_19090"/>
<dbReference type="AlphaFoldDB" id="A0A5K7YXI7"/>
<gene>
    <name evidence="2" type="ORF">DSCW_19090</name>
</gene>
<evidence type="ECO:0000313" key="3">
    <source>
        <dbReference type="Proteomes" id="UP000427769"/>
    </source>
</evidence>
<keyword evidence="3" id="KW-1185">Reference proteome</keyword>